<name>A0AAG5D6Q6_ANOAO</name>
<dbReference type="PROSITE" id="PS51155">
    <property type="entry name" value="CHIT_BIND_RR_2"/>
    <property type="match status" value="1"/>
</dbReference>
<proteinExistence type="predicted"/>
<dbReference type="GO" id="GO:0031012">
    <property type="term" value="C:extracellular matrix"/>
    <property type="evidence" value="ECO:0007669"/>
    <property type="project" value="TreeGrafter"/>
</dbReference>
<evidence type="ECO:0000313" key="5">
    <source>
        <dbReference type="EnsemblMetazoa" id="ENSAATROPP006821"/>
    </source>
</evidence>
<dbReference type="InterPro" id="IPR000618">
    <property type="entry name" value="Insect_cuticle"/>
</dbReference>
<evidence type="ECO:0000256" key="3">
    <source>
        <dbReference type="SAM" id="MobiDB-lite"/>
    </source>
</evidence>
<dbReference type="InterPro" id="IPR051217">
    <property type="entry name" value="Insect_Cuticle_Struc_Prot"/>
</dbReference>
<dbReference type="Proteomes" id="UP000075880">
    <property type="component" value="Unassembled WGS sequence"/>
</dbReference>
<organism evidence="5 6">
    <name type="scientific">Anopheles atroparvus</name>
    <name type="common">European mosquito</name>
    <dbReference type="NCBI Taxonomy" id="41427"/>
    <lineage>
        <taxon>Eukaryota</taxon>
        <taxon>Metazoa</taxon>
        <taxon>Ecdysozoa</taxon>
        <taxon>Arthropoda</taxon>
        <taxon>Hexapoda</taxon>
        <taxon>Insecta</taxon>
        <taxon>Pterygota</taxon>
        <taxon>Neoptera</taxon>
        <taxon>Endopterygota</taxon>
        <taxon>Diptera</taxon>
        <taxon>Nematocera</taxon>
        <taxon>Culicoidea</taxon>
        <taxon>Culicidae</taxon>
        <taxon>Anophelinae</taxon>
        <taxon>Anopheles</taxon>
    </lineage>
</organism>
<dbReference type="GO" id="GO:0005615">
    <property type="term" value="C:extracellular space"/>
    <property type="evidence" value="ECO:0007669"/>
    <property type="project" value="TreeGrafter"/>
</dbReference>
<feature type="compositionally biased region" description="Basic and acidic residues" evidence="3">
    <location>
        <begin position="136"/>
        <end position="147"/>
    </location>
</feature>
<accession>A0AAG5D6Q6</accession>
<dbReference type="PRINTS" id="PR00947">
    <property type="entry name" value="CUTICLE"/>
</dbReference>
<sequence>MHCFVLVAVATAAYIPSGHGYTSSKHILALLACLALAVSAQYPGVEYEHKEHYAHPKYKFEYGVKDPHTGDHKSQWEVRDGDVVKGAYTLHEADGTERVVEYKSDAHNGFEANVKKVGHAHHPQVYGGGPSSHGQPEYHHGYNHDDP</sequence>
<evidence type="ECO:0000313" key="6">
    <source>
        <dbReference type="Proteomes" id="UP000075880"/>
    </source>
</evidence>
<evidence type="ECO:0000256" key="2">
    <source>
        <dbReference type="PROSITE-ProRule" id="PRU00497"/>
    </source>
</evidence>
<feature type="region of interest" description="Disordered" evidence="3">
    <location>
        <begin position="120"/>
        <end position="147"/>
    </location>
</feature>
<dbReference type="Pfam" id="PF00379">
    <property type="entry name" value="Chitin_bind_4"/>
    <property type="match status" value="1"/>
</dbReference>
<keyword evidence="6" id="KW-1185">Reference proteome</keyword>
<dbReference type="PANTHER" id="PTHR12236:SF76">
    <property type="entry name" value="ADULT-SPECIFIC CUTICULAR PROTEIN ACP-20-LIKE PROTEIN"/>
    <property type="match status" value="1"/>
</dbReference>
<dbReference type="EnsemblMetazoa" id="ENSAATROPT007606">
    <property type="protein sequence ID" value="ENSAATROPP006821"/>
    <property type="gene ID" value="ENSAATROPG006193"/>
</dbReference>
<evidence type="ECO:0000256" key="1">
    <source>
        <dbReference type="ARBA" id="ARBA00022460"/>
    </source>
</evidence>
<keyword evidence="1 2" id="KW-0193">Cuticle</keyword>
<keyword evidence="4" id="KW-0732">Signal</keyword>
<feature type="chain" id="PRO_5042504773" evidence="4">
    <location>
        <begin position="41"/>
        <end position="147"/>
    </location>
</feature>
<dbReference type="AlphaFoldDB" id="A0AAG5D6Q6"/>
<evidence type="ECO:0000256" key="4">
    <source>
        <dbReference type="SAM" id="SignalP"/>
    </source>
</evidence>
<dbReference type="GO" id="GO:0042302">
    <property type="term" value="F:structural constituent of cuticle"/>
    <property type="evidence" value="ECO:0007669"/>
    <property type="project" value="UniProtKB-UniRule"/>
</dbReference>
<dbReference type="PANTHER" id="PTHR12236">
    <property type="entry name" value="STRUCTURAL CONTITUENT OF CUTICLE"/>
    <property type="match status" value="1"/>
</dbReference>
<feature type="signal peptide" evidence="4">
    <location>
        <begin position="1"/>
        <end position="40"/>
    </location>
</feature>
<reference evidence="5" key="1">
    <citation type="submission" date="2024-04" db="UniProtKB">
        <authorList>
            <consortium name="EnsemblMetazoa"/>
        </authorList>
    </citation>
    <scope>IDENTIFICATION</scope>
    <source>
        <strain evidence="5">EBRO</strain>
    </source>
</reference>
<protein>
    <submittedName>
        <fullName evidence="5">Uncharacterized protein</fullName>
    </submittedName>
</protein>